<evidence type="ECO:0000313" key="2">
    <source>
        <dbReference type="EMBL" id="JAH37671.1"/>
    </source>
</evidence>
<accession>A0A0E9S8R5</accession>
<keyword evidence="1" id="KW-0472">Membrane</keyword>
<keyword evidence="1" id="KW-1133">Transmembrane helix</keyword>
<reference evidence="2" key="1">
    <citation type="submission" date="2014-11" db="EMBL/GenBank/DDBJ databases">
        <authorList>
            <person name="Amaro Gonzalez C."/>
        </authorList>
    </citation>
    <scope>NUCLEOTIDE SEQUENCE</scope>
</reference>
<evidence type="ECO:0000256" key="1">
    <source>
        <dbReference type="SAM" id="Phobius"/>
    </source>
</evidence>
<reference evidence="2" key="2">
    <citation type="journal article" date="2015" name="Fish Shellfish Immunol.">
        <title>Early steps in the European eel (Anguilla anguilla)-Vibrio vulnificus interaction in the gills: Role of the RtxA13 toxin.</title>
        <authorList>
            <person name="Callol A."/>
            <person name="Pajuelo D."/>
            <person name="Ebbesson L."/>
            <person name="Teles M."/>
            <person name="MacKenzie S."/>
            <person name="Amaro C."/>
        </authorList>
    </citation>
    <scope>NUCLEOTIDE SEQUENCE</scope>
</reference>
<keyword evidence="1" id="KW-0812">Transmembrane</keyword>
<name>A0A0E9S8R5_ANGAN</name>
<sequence>MYPRVLRRGIKYFSCWVLFGWCTSACVWLHAVFSLS</sequence>
<proteinExistence type="predicted"/>
<protein>
    <submittedName>
        <fullName evidence="2">Uncharacterized protein</fullName>
    </submittedName>
</protein>
<feature type="transmembrane region" description="Helical" evidence="1">
    <location>
        <begin position="12"/>
        <end position="33"/>
    </location>
</feature>
<organism evidence="2">
    <name type="scientific">Anguilla anguilla</name>
    <name type="common">European freshwater eel</name>
    <name type="synonym">Muraena anguilla</name>
    <dbReference type="NCBI Taxonomy" id="7936"/>
    <lineage>
        <taxon>Eukaryota</taxon>
        <taxon>Metazoa</taxon>
        <taxon>Chordata</taxon>
        <taxon>Craniata</taxon>
        <taxon>Vertebrata</taxon>
        <taxon>Euteleostomi</taxon>
        <taxon>Actinopterygii</taxon>
        <taxon>Neopterygii</taxon>
        <taxon>Teleostei</taxon>
        <taxon>Anguilliformes</taxon>
        <taxon>Anguillidae</taxon>
        <taxon>Anguilla</taxon>
    </lineage>
</organism>
<dbReference type="EMBL" id="GBXM01070906">
    <property type="protein sequence ID" value="JAH37671.1"/>
    <property type="molecule type" value="Transcribed_RNA"/>
</dbReference>
<dbReference type="AlphaFoldDB" id="A0A0E9S8R5"/>